<proteinExistence type="predicted"/>
<dbReference type="AlphaFoldDB" id="A0AAW1PIL3"/>
<accession>A0AAW1PIL3</accession>
<keyword evidence="2" id="KW-1185">Reference proteome</keyword>
<evidence type="ECO:0000313" key="1">
    <source>
        <dbReference type="EMBL" id="KAK9809703.1"/>
    </source>
</evidence>
<gene>
    <name evidence="1" type="ORF">WJX73_007144</name>
</gene>
<protein>
    <submittedName>
        <fullName evidence="1">Uncharacterized protein</fullName>
    </submittedName>
</protein>
<evidence type="ECO:0000313" key="2">
    <source>
        <dbReference type="Proteomes" id="UP001465755"/>
    </source>
</evidence>
<dbReference type="EMBL" id="JALJOQ010000017">
    <property type="protein sequence ID" value="KAK9809703.1"/>
    <property type="molecule type" value="Genomic_DNA"/>
</dbReference>
<reference evidence="1 2" key="1">
    <citation type="journal article" date="2024" name="Nat. Commun.">
        <title>Phylogenomics reveals the evolutionary origins of lichenization in chlorophyte algae.</title>
        <authorList>
            <person name="Puginier C."/>
            <person name="Libourel C."/>
            <person name="Otte J."/>
            <person name="Skaloud P."/>
            <person name="Haon M."/>
            <person name="Grisel S."/>
            <person name="Petersen M."/>
            <person name="Berrin J.G."/>
            <person name="Delaux P.M."/>
            <person name="Dal Grande F."/>
            <person name="Keller J."/>
        </authorList>
    </citation>
    <scope>NUCLEOTIDE SEQUENCE [LARGE SCALE GENOMIC DNA]</scope>
    <source>
        <strain evidence="1 2">SAG 2036</strain>
    </source>
</reference>
<name>A0AAW1PIL3_9CHLO</name>
<sequence length="169" mass="19038">MSKPEANSDGTIDFLSFSKEELQTWLLDLDFFGIFNDNTPSGSSTHLQSRLDHLVATLHGLSLTPLTSLDFSIVPKSSMAFMAHSIHEADYEAVLLKDPGPTVGILLFIKALRQAYDGRYCLEIHYVCFPWSRCPPEALKGLREPETGRRVATTAKTHMRSLQERWVLQ</sequence>
<dbReference type="Proteomes" id="UP001465755">
    <property type="component" value="Unassembled WGS sequence"/>
</dbReference>
<comment type="caution">
    <text evidence="1">The sequence shown here is derived from an EMBL/GenBank/DDBJ whole genome shotgun (WGS) entry which is preliminary data.</text>
</comment>
<organism evidence="1 2">
    <name type="scientific">Symbiochloris irregularis</name>
    <dbReference type="NCBI Taxonomy" id="706552"/>
    <lineage>
        <taxon>Eukaryota</taxon>
        <taxon>Viridiplantae</taxon>
        <taxon>Chlorophyta</taxon>
        <taxon>core chlorophytes</taxon>
        <taxon>Trebouxiophyceae</taxon>
        <taxon>Trebouxiales</taxon>
        <taxon>Trebouxiaceae</taxon>
        <taxon>Symbiochloris</taxon>
    </lineage>
</organism>